<feature type="region of interest" description="Disordered" evidence="2">
    <location>
        <begin position="383"/>
        <end position="419"/>
    </location>
</feature>
<evidence type="ECO:0000313" key="4">
    <source>
        <dbReference type="EMBL" id="CAD8987486.1"/>
    </source>
</evidence>
<feature type="coiled-coil region" evidence="1">
    <location>
        <begin position="126"/>
        <end position="188"/>
    </location>
</feature>
<feature type="region of interest" description="Disordered" evidence="2">
    <location>
        <begin position="1"/>
        <end position="45"/>
    </location>
</feature>
<evidence type="ECO:0000256" key="1">
    <source>
        <dbReference type="SAM" id="Coils"/>
    </source>
</evidence>
<keyword evidence="3" id="KW-1133">Transmembrane helix</keyword>
<keyword evidence="1" id="KW-0175">Coiled coil</keyword>
<evidence type="ECO:0000256" key="3">
    <source>
        <dbReference type="SAM" id="Phobius"/>
    </source>
</evidence>
<accession>A0A7S1HPQ0</accession>
<feature type="compositionally biased region" description="Basic residues" evidence="2">
    <location>
        <begin position="383"/>
        <end position="392"/>
    </location>
</feature>
<feature type="compositionally biased region" description="Low complexity" evidence="2">
    <location>
        <begin position="24"/>
        <end position="38"/>
    </location>
</feature>
<dbReference type="EMBL" id="HBFZ01000395">
    <property type="protein sequence ID" value="CAD8987486.1"/>
    <property type="molecule type" value="Transcribed_RNA"/>
</dbReference>
<dbReference type="AlphaFoldDB" id="A0A7S1HPQ0"/>
<sequence>MAISAQEVAAESEPIGSSRGSLRRSCTGMTESSSSGSGRSRRSRTGVHSRGAALACAALLVLVCLAPSSGFVRPAAAQEAGGEAACPTCPECAECADCSVFERAAAEIRGQVQGLESQLSAKDAALSGAQSKVEALEKALAEAKEAEASLEKGLAAAAGKLAGTIGELKASKQALSDLEAQLLEAQQQGGEICLPAAASGAILGAWAQAKPHLDTAHEVVSKHVSHAAAVGGDLAQQSLAKGKVVAAEASRVAQTHLAAAAAEAKRHAAPVLEQMDAAAKPYYQPAVEKLDEVTKPYQPKAVEVWGVVRSKCVEAVAYVHSLDLCCKYKDLAKMAAGKLISLCSGVPVLSDWIHPGNEATIVNTLVWAPTATVAYVVLFGGSKKKNKGKKNKAANNMASPGKPAFKPSGSPFRPTPRKH</sequence>
<keyword evidence="3" id="KW-0472">Membrane</keyword>
<keyword evidence="3" id="KW-0812">Transmembrane</keyword>
<protein>
    <submittedName>
        <fullName evidence="4">Uncharacterized protein</fullName>
    </submittedName>
</protein>
<organism evidence="4">
    <name type="scientific">Phaeocystis cordata</name>
    <dbReference type="NCBI Taxonomy" id="118079"/>
    <lineage>
        <taxon>Eukaryota</taxon>
        <taxon>Haptista</taxon>
        <taxon>Haptophyta</taxon>
        <taxon>Prymnesiophyceae</taxon>
        <taxon>Phaeocystales</taxon>
        <taxon>Phaeocystaceae</taxon>
        <taxon>Phaeocystis</taxon>
    </lineage>
</organism>
<feature type="transmembrane region" description="Helical" evidence="3">
    <location>
        <begin position="364"/>
        <end position="382"/>
    </location>
</feature>
<proteinExistence type="predicted"/>
<evidence type="ECO:0000256" key="2">
    <source>
        <dbReference type="SAM" id="MobiDB-lite"/>
    </source>
</evidence>
<reference evidence="4" key="1">
    <citation type="submission" date="2021-01" db="EMBL/GenBank/DDBJ databases">
        <authorList>
            <person name="Corre E."/>
            <person name="Pelletier E."/>
            <person name="Niang G."/>
            <person name="Scheremetjew M."/>
            <person name="Finn R."/>
            <person name="Kale V."/>
            <person name="Holt S."/>
            <person name="Cochrane G."/>
            <person name="Meng A."/>
            <person name="Brown T."/>
            <person name="Cohen L."/>
        </authorList>
    </citation>
    <scope>NUCLEOTIDE SEQUENCE</scope>
    <source>
        <strain evidence="4">RCC1383</strain>
    </source>
</reference>
<name>A0A7S1HPQ0_9EUKA</name>
<gene>
    <name evidence="4" type="ORF">PCOR1465_LOCUS270</name>
</gene>